<proteinExistence type="predicted"/>
<dbReference type="Proteomes" id="UP000028582">
    <property type="component" value="Unassembled WGS sequence"/>
</dbReference>
<sequence>MERHLSLTIRTFQSVSKFRNDVEEQDLSALFSSLEKVVIEHDIGASRVFSVGETAIKIMREHEILCGQRITECMAQGHQNAFPPRFGSV</sequence>
<gene>
    <name evidence="1" type="ORF">F444_10713</name>
</gene>
<evidence type="ECO:0000313" key="1">
    <source>
        <dbReference type="EMBL" id="ETO73335.1"/>
    </source>
</evidence>
<dbReference type="AlphaFoldDB" id="A0A081A374"/>
<reference evidence="1 2" key="1">
    <citation type="submission" date="2013-11" db="EMBL/GenBank/DDBJ databases">
        <title>The Genome Sequence of Phytophthora parasitica P1976.</title>
        <authorList>
            <consortium name="The Broad Institute Genomics Platform"/>
            <person name="Russ C."/>
            <person name="Tyler B."/>
            <person name="Panabieres F."/>
            <person name="Shan W."/>
            <person name="Tripathy S."/>
            <person name="Grunwald N."/>
            <person name="Machado M."/>
            <person name="Johnson C.S."/>
            <person name="Walker B."/>
            <person name="Young S."/>
            <person name="Zeng Q."/>
            <person name="Gargeya S."/>
            <person name="Fitzgerald M."/>
            <person name="Haas B."/>
            <person name="Abouelleil A."/>
            <person name="Allen A.W."/>
            <person name="Alvarado L."/>
            <person name="Arachchi H.M."/>
            <person name="Berlin A.M."/>
            <person name="Chapman S.B."/>
            <person name="Gainer-Dewar J."/>
            <person name="Goldberg J."/>
            <person name="Griggs A."/>
            <person name="Gujja S."/>
            <person name="Hansen M."/>
            <person name="Howarth C."/>
            <person name="Imamovic A."/>
            <person name="Ireland A."/>
            <person name="Larimer J."/>
            <person name="McCowan C."/>
            <person name="Murphy C."/>
            <person name="Pearson M."/>
            <person name="Poon T.W."/>
            <person name="Priest M."/>
            <person name="Roberts A."/>
            <person name="Saif S."/>
            <person name="Shea T."/>
            <person name="Sisk P."/>
            <person name="Sykes S."/>
            <person name="Wortman J."/>
            <person name="Nusbaum C."/>
            <person name="Birren B."/>
        </authorList>
    </citation>
    <scope>NUCLEOTIDE SEQUENCE [LARGE SCALE GENOMIC DNA]</scope>
    <source>
        <strain evidence="1 2">P1976</strain>
    </source>
</reference>
<accession>A0A081A374</accession>
<evidence type="ECO:0000313" key="2">
    <source>
        <dbReference type="Proteomes" id="UP000028582"/>
    </source>
</evidence>
<organism evidence="1 2">
    <name type="scientific">Phytophthora nicotianae P1976</name>
    <dbReference type="NCBI Taxonomy" id="1317066"/>
    <lineage>
        <taxon>Eukaryota</taxon>
        <taxon>Sar</taxon>
        <taxon>Stramenopiles</taxon>
        <taxon>Oomycota</taxon>
        <taxon>Peronosporomycetes</taxon>
        <taxon>Peronosporales</taxon>
        <taxon>Peronosporaceae</taxon>
        <taxon>Phytophthora</taxon>
    </lineage>
</organism>
<dbReference type="EMBL" id="ANJA01001918">
    <property type="protein sequence ID" value="ETO73335.1"/>
    <property type="molecule type" value="Genomic_DNA"/>
</dbReference>
<comment type="caution">
    <text evidence="1">The sequence shown here is derived from an EMBL/GenBank/DDBJ whole genome shotgun (WGS) entry which is preliminary data.</text>
</comment>
<protein>
    <submittedName>
        <fullName evidence="1">Uncharacterized protein</fullName>
    </submittedName>
</protein>
<name>A0A081A374_PHYNI</name>